<evidence type="ECO:0000313" key="3">
    <source>
        <dbReference type="Proteomes" id="UP000016933"/>
    </source>
</evidence>
<feature type="chain" id="PRO_5004029165" description="SMP-30/Gluconolactonase/LRE-like region domain-containing protein" evidence="1">
    <location>
        <begin position="17"/>
        <end position="368"/>
    </location>
</feature>
<keyword evidence="1" id="KW-0732">Signal</keyword>
<dbReference type="Gene3D" id="2.130.10.10">
    <property type="entry name" value="YVTN repeat-like/Quinoprotein amine dehydrogenase"/>
    <property type="match status" value="2"/>
</dbReference>
<sequence length="368" mass="39988">MLTSTLFTALAVAVSAAPASNKRADDPRFTLYDLPTALTGPCDLATGPDGALWGQGILKDVIFRIDPSTGKVHEYTIPFTTPLNATPVAIPGVLESVADRTAFSCAIRKGADGNLYAGNGLRNQLVRINPTTKKIDLFEPTPVNPAGNLFPFNDLYTAKNGIWFTSTTGNTFSFFSFATEKFESHTVPTPNALPLGLYVDSQGIVWVAELVANKILRYDPSTKKTTEYPLPSPSQFPAVIRAERDGYIYFSLFVGNGIGRISQTTRKIDLYHTDQLGLLGSEDTIDKYGGVWLSSFTTDVMSRLDTNTFQFSYVPLPQSFAQAGLNGVSGDVPPYVDVAVNYGPGDAIWFTSLLTNQVGRYEITGLYN</sequence>
<keyword evidence="3" id="KW-1185">Reference proteome</keyword>
<dbReference type="OMA" id="RINMKTY"/>
<dbReference type="Pfam" id="PF24684">
    <property type="entry name" value="Vgb_lyase"/>
    <property type="match status" value="1"/>
</dbReference>
<dbReference type="EMBL" id="KB446546">
    <property type="protein sequence ID" value="EME38854.1"/>
    <property type="molecule type" value="Genomic_DNA"/>
</dbReference>
<evidence type="ECO:0008006" key="4">
    <source>
        <dbReference type="Google" id="ProtNLM"/>
    </source>
</evidence>
<protein>
    <recommendedName>
        <fullName evidence="4">SMP-30/Gluconolactonase/LRE-like region domain-containing protein</fullName>
    </recommendedName>
</protein>
<evidence type="ECO:0000256" key="1">
    <source>
        <dbReference type="SAM" id="SignalP"/>
    </source>
</evidence>
<dbReference type="PANTHER" id="PTHR40274">
    <property type="entry name" value="VIRGINIAMYCIN B LYASE"/>
    <property type="match status" value="1"/>
</dbReference>
<reference evidence="3" key="1">
    <citation type="journal article" date="2012" name="PLoS Genet.">
        <title>The genomes of the fungal plant pathogens Cladosporium fulvum and Dothistroma septosporum reveal adaptation to different hosts and lifestyles but also signatures of common ancestry.</title>
        <authorList>
            <person name="de Wit P.J.G.M."/>
            <person name="van der Burgt A."/>
            <person name="Oekmen B."/>
            <person name="Stergiopoulos I."/>
            <person name="Abd-Elsalam K.A."/>
            <person name="Aerts A.L."/>
            <person name="Bahkali A.H."/>
            <person name="Beenen H.G."/>
            <person name="Chettri P."/>
            <person name="Cox M.P."/>
            <person name="Datema E."/>
            <person name="de Vries R.P."/>
            <person name="Dhillon B."/>
            <person name="Ganley A.R."/>
            <person name="Griffiths S.A."/>
            <person name="Guo Y."/>
            <person name="Hamelin R.C."/>
            <person name="Henrissat B."/>
            <person name="Kabir M.S."/>
            <person name="Jashni M.K."/>
            <person name="Kema G."/>
            <person name="Klaubauf S."/>
            <person name="Lapidus A."/>
            <person name="Levasseur A."/>
            <person name="Lindquist E."/>
            <person name="Mehrabi R."/>
            <person name="Ohm R.A."/>
            <person name="Owen T.J."/>
            <person name="Salamov A."/>
            <person name="Schwelm A."/>
            <person name="Schijlen E."/>
            <person name="Sun H."/>
            <person name="van den Burg H.A."/>
            <person name="van Ham R.C.H.J."/>
            <person name="Zhang S."/>
            <person name="Goodwin S.B."/>
            <person name="Grigoriev I.V."/>
            <person name="Collemare J."/>
            <person name="Bradshaw R.E."/>
        </authorList>
    </citation>
    <scope>NUCLEOTIDE SEQUENCE [LARGE SCALE GENOMIC DNA]</scope>
    <source>
        <strain evidence="3">NZE10 / CBS 128990</strain>
    </source>
</reference>
<dbReference type="SUPFAM" id="SSF63829">
    <property type="entry name" value="Calcium-dependent phosphotriesterase"/>
    <property type="match status" value="1"/>
</dbReference>
<gene>
    <name evidence="2" type="ORF">DOTSEDRAFT_180786</name>
</gene>
<dbReference type="OrthoDB" id="3625478at2759"/>
<dbReference type="AlphaFoldDB" id="M2Y0M8"/>
<dbReference type="InterPro" id="IPR015943">
    <property type="entry name" value="WD40/YVTN_repeat-like_dom_sf"/>
</dbReference>
<dbReference type="PANTHER" id="PTHR40274:SF3">
    <property type="entry name" value="VIRGINIAMYCIN B LYASE"/>
    <property type="match status" value="1"/>
</dbReference>
<name>M2Y0M8_DOTSN</name>
<dbReference type="HOGENOM" id="CLU_787981_0_0_1"/>
<evidence type="ECO:0000313" key="2">
    <source>
        <dbReference type="EMBL" id="EME38854.1"/>
    </source>
</evidence>
<dbReference type="Proteomes" id="UP000016933">
    <property type="component" value="Unassembled WGS sequence"/>
</dbReference>
<organism evidence="2 3">
    <name type="scientific">Dothistroma septosporum (strain NZE10 / CBS 128990)</name>
    <name type="common">Red band needle blight fungus</name>
    <name type="synonym">Mycosphaerella pini</name>
    <dbReference type="NCBI Taxonomy" id="675120"/>
    <lineage>
        <taxon>Eukaryota</taxon>
        <taxon>Fungi</taxon>
        <taxon>Dikarya</taxon>
        <taxon>Ascomycota</taxon>
        <taxon>Pezizomycotina</taxon>
        <taxon>Dothideomycetes</taxon>
        <taxon>Dothideomycetidae</taxon>
        <taxon>Mycosphaerellales</taxon>
        <taxon>Mycosphaerellaceae</taxon>
        <taxon>Dothistroma</taxon>
    </lineage>
</organism>
<proteinExistence type="predicted"/>
<feature type="signal peptide" evidence="1">
    <location>
        <begin position="1"/>
        <end position="16"/>
    </location>
</feature>
<dbReference type="InterPro" id="IPR051344">
    <property type="entry name" value="Vgb"/>
</dbReference>
<accession>M2Y0M8</accession>
<dbReference type="eggNOG" id="ENOG502SXCK">
    <property type="taxonomic scope" value="Eukaryota"/>
</dbReference>
<reference evidence="2 3" key="2">
    <citation type="journal article" date="2012" name="PLoS Pathog.">
        <title>Diverse lifestyles and strategies of plant pathogenesis encoded in the genomes of eighteen Dothideomycetes fungi.</title>
        <authorList>
            <person name="Ohm R.A."/>
            <person name="Feau N."/>
            <person name="Henrissat B."/>
            <person name="Schoch C.L."/>
            <person name="Horwitz B.A."/>
            <person name="Barry K.W."/>
            <person name="Condon B.J."/>
            <person name="Copeland A.C."/>
            <person name="Dhillon B."/>
            <person name="Glaser F."/>
            <person name="Hesse C.N."/>
            <person name="Kosti I."/>
            <person name="LaButti K."/>
            <person name="Lindquist E.A."/>
            <person name="Lucas S."/>
            <person name="Salamov A.A."/>
            <person name="Bradshaw R.E."/>
            <person name="Ciuffetti L."/>
            <person name="Hamelin R.C."/>
            <person name="Kema G.H.J."/>
            <person name="Lawrence C."/>
            <person name="Scott J.A."/>
            <person name="Spatafora J.W."/>
            <person name="Turgeon B.G."/>
            <person name="de Wit P.J.G.M."/>
            <person name="Zhong S."/>
            <person name="Goodwin S.B."/>
            <person name="Grigoriev I.V."/>
        </authorList>
    </citation>
    <scope>NUCLEOTIDE SEQUENCE [LARGE SCALE GENOMIC DNA]</scope>
    <source>
        <strain evidence="3">NZE10 / CBS 128990</strain>
    </source>
</reference>